<dbReference type="EMBL" id="JAVRQU010000010">
    <property type="protein sequence ID" value="KAK5697936.1"/>
    <property type="molecule type" value="Genomic_DNA"/>
</dbReference>
<accession>A0AAN7WF93</accession>
<protein>
    <submittedName>
        <fullName evidence="2">Uncharacterized protein</fullName>
    </submittedName>
</protein>
<sequence length="550" mass="59763">MPFRKSDCSDAGSGSDPKRRSLQRLSSIASFQALNPFNRRRSNNTTTDSTINSSSSTLSLSSTAANAPQPQQLQSSSSQLFSIEDEVTALPIPPVPASVQSNRRSSYICIPDDPIGGMPRSRTFSNLPLPTRARKNSALSMAPSRSHARLPSAFLSSSRVPSPAASSRKHSISRPLPSTAELKAQQAPPIRNRMRRSDTEPLLPLNADQVSNMGRSTAFKENISLSPVKPLPVYEDQEYYGSSPPASYANKHGWMDTGKGSEPLLQFDACNENFNASHPYSHHTTNFSYSSPAYRRPSTPAAGRIAPPQPVQRWNSQPVLSNITNTTTQRRNSRHGIIPERRLLSAVQPDPPAPPPKTPLTAEALTSGKVTALNKSTTQLPLSTETQSPSWTNLSVKARASSPARSTGHITKAQPVVYWCARFSALNDRYRNDELLLHLGASKTESDKMHSAEANTRRMRRALEHLHSLCASEEARESFVVFQLQFATCQGMPELGRPLVEGKKIVLNAGTGSEDAGGSGDGGVAEKRKGTFMERLLGKGRRSLTSSTVG</sequence>
<dbReference type="Proteomes" id="UP001310594">
    <property type="component" value="Unassembled WGS sequence"/>
</dbReference>
<feature type="compositionally biased region" description="Polar residues" evidence="1">
    <location>
        <begin position="23"/>
        <end position="35"/>
    </location>
</feature>
<feature type="region of interest" description="Disordered" evidence="1">
    <location>
        <begin position="152"/>
        <end position="188"/>
    </location>
</feature>
<comment type="caution">
    <text evidence="2">The sequence shown here is derived from an EMBL/GenBank/DDBJ whole genome shotgun (WGS) entry which is preliminary data.</text>
</comment>
<feature type="region of interest" description="Disordered" evidence="1">
    <location>
        <begin position="510"/>
        <end position="530"/>
    </location>
</feature>
<evidence type="ECO:0000313" key="3">
    <source>
        <dbReference type="Proteomes" id="UP001310594"/>
    </source>
</evidence>
<feature type="compositionally biased region" description="Low complexity" evidence="1">
    <location>
        <begin position="156"/>
        <end position="166"/>
    </location>
</feature>
<feature type="region of interest" description="Disordered" evidence="1">
    <location>
        <begin position="291"/>
        <end position="314"/>
    </location>
</feature>
<gene>
    <name evidence="2" type="ORF">LTR97_006896</name>
</gene>
<feature type="compositionally biased region" description="Low complexity" evidence="1">
    <location>
        <begin position="43"/>
        <end position="78"/>
    </location>
</feature>
<reference evidence="2" key="1">
    <citation type="submission" date="2023-08" db="EMBL/GenBank/DDBJ databases">
        <title>Black Yeasts Isolated from many extreme environments.</title>
        <authorList>
            <person name="Coleine C."/>
            <person name="Stajich J.E."/>
            <person name="Selbmann L."/>
        </authorList>
    </citation>
    <scope>NUCLEOTIDE SEQUENCE</scope>
    <source>
        <strain evidence="2">CCFEE 5810</strain>
    </source>
</reference>
<feature type="region of interest" description="Disordered" evidence="1">
    <location>
        <begin position="1"/>
        <end position="78"/>
    </location>
</feature>
<name>A0AAN7WF93_9PEZI</name>
<evidence type="ECO:0000256" key="1">
    <source>
        <dbReference type="SAM" id="MobiDB-lite"/>
    </source>
</evidence>
<evidence type="ECO:0000313" key="2">
    <source>
        <dbReference type="EMBL" id="KAK5697936.1"/>
    </source>
</evidence>
<organism evidence="2 3">
    <name type="scientific">Elasticomyces elasticus</name>
    <dbReference type="NCBI Taxonomy" id="574655"/>
    <lineage>
        <taxon>Eukaryota</taxon>
        <taxon>Fungi</taxon>
        <taxon>Dikarya</taxon>
        <taxon>Ascomycota</taxon>
        <taxon>Pezizomycotina</taxon>
        <taxon>Dothideomycetes</taxon>
        <taxon>Dothideomycetidae</taxon>
        <taxon>Mycosphaerellales</taxon>
        <taxon>Teratosphaeriaceae</taxon>
        <taxon>Elasticomyces</taxon>
    </lineage>
</organism>
<proteinExistence type="predicted"/>
<dbReference type="AlphaFoldDB" id="A0AAN7WF93"/>